<evidence type="ECO:0000313" key="1">
    <source>
        <dbReference type="EMBL" id="ACI11821.1"/>
    </source>
</evidence>
<evidence type="ECO:0000313" key="2">
    <source>
        <dbReference type="Proteomes" id="UP000001734"/>
    </source>
</evidence>
<dbReference type="Proteomes" id="UP000001734">
    <property type="component" value="Chromosome"/>
</dbReference>
<organism evidence="1 2">
    <name type="scientific">Klebsiella variicola (strain 342)</name>
    <name type="common">Klebsiella pneumoniae</name>
    <dbReference type="NCBI Taxonomy" id="507522"/>
    <lineage>
        <taxon>Bacteria</taxon>
        <taxon>Pseudomonadati</taxon>
        <taxon>Pseudomonadota</taxon>
        <taxon>Gammaproteobacteria</taxon>
        <taxon>Enterobacterales</taxon>
        <taxon>Enterobacteriaceae</taxon>
        <taxon>Klebsiella/Raoultella group</taxon>
        <taxon>Klebsiella</taxon>
        <taxon>Klebsiella pneumoniae complex</taxon>
    </lineage>
</organism>
<dbReference type="EMBL" id="CP000964">
    <property type="protein sequence ID" value="ACI11821.1"/>
    <property type="molecule type" value="Genomic_DNA"/>
</dbReference>
<sequence>MLNHIINTEFQEILWWLIDVITLRGEPGSSLLTLKTVEACT</sequence>
<dbReference type="KEGG" id="kpe:KPK_4372"/>
<name>B5Y131_KLEV3</name>
<proteinExistence type="predicted"/>
<dbReference type="HOGENOM" id="CLU_3271442_0_0_6"/>
<dbReference type="AlphaFoldDB" id="B5Y131"/>
<accession>B5Y131</accession>
<gene>
    <name evidence="1" type="ordered locus">KPK_4372</name>
</gene>
<dbReference type="BioCyc" id="KPNE507522:GI0B-4353-MONOMER"/>
<protein>
    <submittedName>
        <fullName evidence="1">Uncharacterized protein</fullName>
    </submittedName>
</protein>
<reference evidence="1 2" key="1">
    <citation type="journal article" date="2008" name="PLoS Genet.">
        <title>Complete genome sequence of the N2-fixing broad host range endophyte Klebsiella pneumoniae 342 and virulence predictions verified in mice.</title>
        <authorList>
            <person name="Fouts D.E."/>
            <person name="Tyler H.L."/>
            <person name="DeBoy R.T."/>
            <person name="Daugherty S."/>
            <person name="Ren Q."/>
            <person name="Badger J.H."/>
            <person name="Durkin A.S."/>
            <person name="Huot H."/>
            <person name="Shrivastava S."/>
            <person name="Kothari S."/>
            <person name="Dodson R.J."/>
            <person name="Mohamoud Y."/>
            <person name="Khouri H."/>
            <person name="Roesch L.F."/>
            <person name="Krogfelt K.A."/>
            <person name="Struve C."/>
            <person name="Triplett E.W."/>
            <person name="Methe B.A."/>
        </authorList>
    </citation>
    <scope>NUCLEOTIDE SEQUENCE [LARGE SCALE GENOMIC DNA]</scope>
    <source>
        <strain evidence="1 2">342</strain>
    </source>
</reference>